<proteinExistence type="inferred from homology"/>
<dbReference type="Gene3D" id="2.60.40.790">
    <property type="match status" value="1"/>
</dbReference>
<dbReference type="OrthoDB" id="189458at2"/>
<dbReference type="InterPro" id="IPR031107">
    <property type="entry name" value="Small_HSP"/>
</dbReference>
<dbReference type="PANTHER" id="PTHR11527">
    <property type="entry name" value="HEAT-SHOCK PROTEIN 20 FAMILY MEMBER"/>
    <property type="match status" value="1"/>
</dbReference>
<sequence length="164" mass="18268">MLMRFGDVNRTFAAMDELRRRMDRLFDEYEPRGGASPRSTFFFEPFEAGLSSRTVATWPRLSVYDKGEALVIAADVPGMKESDIKLEIDQDVLTLSGERKADIPEGYALHKRERAPVKFSRSVSLPCKVDTEKASAVLKDGVLTLTLAKSPEAQPRKISVKSAS</sequence>
<dbReference type="Proteomes" id="UP000309215">
    <property type="component" value="Unassembled WGS sequence"/>
</dbReference>
<evidence type="ECO:0000313" key="4">
    <source>
        <dbReference type="EMBL" id="TKD12855.1"/>
    </source>
</evidence>
<gene>
    <name evidence="4" type="ORF">E8A74_03660</name>
</gene>
<comment type="caution">
    <text evidence="4">The sequence shown here is derived from an EMBL/GenBank/DDBJ whole genome shotgun (WGS) entry which is preliminary data.</text>
</comment>
<comment type="similarity">
    <text evidence="1 2">Belongs to the small heat shock protein (HSP20) family.</text>
</comment>
<name>A0A4U1JL89_9BACT</name>
<dbReference type="InterPro" id="IPR002068">
    <property type="entry name" value="A-crystallin/Hsp20_dom"/>
</dbReference>
<evidence type="ECO:0000313" key="5">
    <source>
        <dbReference type="Proteomes" id="UP000309215"/>
    </source>
</evidence>
<organism evidence="4 5">
    <name type="scientific">Polyangium fumosum</name>
    <dbReference type="NCBI Taxonomy" id="889272"/>
    <lineage>
        <taxon>Bacteria</taxon>
        <taxon>Pseudomonadati</taxon>
        <taxon>Myxococcota</taxon>
        <taxon>Polyangia</taxon>
        <taxon>Polyangiales</taxon>
        <taxon>Polyangiaceae</taxon>
        <taxon>Polyangium</taxon>
    </lineage>
</organism>
<evidence type="ECO:0000256" key="2">
    <source>
        <dbReference type="RuleBase" id="RU003616"/>
    </source>
</evidence>
<dbReference type="SUPFAM" id="SSF49764">
    <property type="entry name" value="HSP20-like chaperones"/>
    <property type="match status" value="1"/>
</dbReference>
<dbReference type="InterPro" id="IPR008978">
    <property type="entry name" value="HSP20-like_chaperone"/>
</dbReference>
<dbReference type="PROSITE" id="PS01031">
    <property type="entry name" value="SHSP"/>
    <property type="match status" value="1"/>
</dbReference>
<dbReference type="Pfam" id="PF00011">
    <property type="entry name" value="HSP20"/>
    <property type="match status" value="1"/>
</dbReference>
<feature type="domain" description="SHSP" evidence="3">
    <location>
        <begin position="52"/>
        <end position="163"/>
    </location>
</feature>
<protein>
    <submittedName>
        <fullName evidence="4">Hsp20/alpha crystallin family protein</fullName>
    </submittedName>
</protein>
<evidence type="ECO:0000259" key="3">
    <source>
        <dbReference type="PROSITE" id="PS01031"/>
    </source>
</evidence>
<evidence type="ECO:0000256" key="1">
    <source>
        <dbReference type="PROSITE-ProRule" id="PRU00285"/>
    </source>
</evidence>
<reference evidence="4 5" key="1">
    <citation type="submission" date="2019-04" db="EMBL/GenBank/DDBJ databases">
        <authorList>
            <person name="Li Y."/>
            <person name="Wang J."/>
        </authorList>
    </citation>
    <scope>NUCLEOTIDE SEQUENCE [LARGE SCALE GENOMIC DNA]</scope>
    <source>
        <strain evidence="4 5">DSM 14668</strain>
    </source>
</reference>
<dbReference type="CDD" id="cd06464">
    <property type="entry name" value="ACD_sHsps-like"/>
    <property type="match status" value="1"/>
</dbReference>
<dbReference type="EMBL" id="SSMQ01000002">
    <property type="protein sequence ID" value="TKD12855.1"/>
    <property type="molecule type" value="Genomic_DNA"/>
</dbReference>
<dbReference type="AlphaFoldDB" id="A0A4U1JL89"/>
<accession>A0A4U1JL89</accession>
<dbReference type="RefSeq" id="WP_136927493.1">
    <property type="nucleotide sequence ID" value="NZ_SSMQ01000002.1"/>
</dbReference>
<keyword evidence="5" id="KW-1185">Reference proteome</keyword>